<dbReference type="PANTHER" id="PTHR36474:SF1">
    <property type="entry name" value="PROTEIN LIAT1"/>
    <property type="match status" value="1"/>
</dbReference>
<evidence type="ECO:0000256" key="1">
    <source>
        <dbReference type="SAM" id="MobiDB-lite"/>
    </source>
</evidence>
<organism evidence="2 3">
    <name type="scientific">Python bivittatus</name>
    <name type="common">Burmese python</name>
    <name type="synonym">Python molurus bivittatus</name>
    <dbReference type="NCBI Taxonomy" id="176946"/>
    <lineage>
        <taxon>Eukaryota</taxon>
        <taxon>Metazoa</taxon>
        <taxon>Chordata</taxon>
        <taxon>Craniata</taxon>
        <taxon>Vertebrata</taxon>
        <taxon>Euteleostomi</taxon>
        <taxon>Lepidosauria</taxon>
        <taxon>Squamata</taxon>
        <taxon>Bifurcata</taxon>
        <taxon>Unidentata</taxon>
        <taxon>Episquamata</taxon>
        <taxon>Toxicofera</taxon>
        <taxon>Serpentes</taxon>
        <taxon>Henophidia</taxon>
        <taxon>Pythonidae</taxon>
        <taxon>Python</taxon>
    </lineage>
</organism>
<dbReference type="OrthoDB" id="10017439at2759"/>
<dbReference type="AlphaFoldDB" id="A0A9F5J068"/>
<name>A0A9F5J068_PYTBI</name>
<reference evidence="3" key="1">
    <citation type="submission" date="2025-08" db="UniProtKB">
        <authorList>
            <consortium name="RefSeq"/>
        </authorList>
    </citation>
    <scope>IDENTIFICATION</scope>
    <source>
        <tissue evidence="3">Liver</tissue>
    </source>
</reference>
<dbReference type="RefSeq" id="XP_025029472.1">
    <property type="nucleotide sequence ID" value="XM_025173704.1"/>
</dbReference>
<protein>
    <submittedName>
        <fullName evidence="3">Protein LIAT1</fullName>
    </submittedName>
</protein>
<evidence type="ECO:0000313" key="3">
    <source>
        <dbReference type="RefSeq" id="XP_025029472.1"/>
    </source>
</evidence>
<feature type="compositionally biased region" description="Basic and acidic residues" evidence="1">
    <location>
        <begin position="1"/>
        <end position="16"/>
    </location>
</feature>
<evidence type="ECO:0000313" key="2">
    <source>
        <dbReference type="Proteomes" id="UP000695026"/>
    </source>
</evidence>
<dbReference type="KEGG" id="pbi:112542012"/>
<gene>
    <name evidence="3" type="primary">CUNH17orf97</name>
</gene>
<accession>A0A9F5J068</accession>
<sequence length="219" mass="24105">METGRRDASSEGEGAKGSKLAAKLPSSPGKKKASKKKKKKKKAVRDHEKTSSKSKKQPIFAIFPLHLLQRQHGTGGPQEDHARGVPGKAARRPLSASPPAISVLTPEDAGQPNESLRWDGVLEDPIAEEERLCNYRLNRRKRYGAFLQQSFPLEPSFPCKQLPELDKAAEVEKEHPLPKSKSSSIMATKSRRRPIPKLGTKISKKQPAVLQPSKSQGVL</sequence>
<dbReference type="GeneID" id="112542012"/>
<feature type="region of interest" description="Disordered" evidence="1">
    <location>
        <begin position="165"/>
        <end position="219"/>
    </location>
</feature>
<dbReference type="PANTHER" id="PTHR36474">
    <property type="entry name" value="PROTEIN LIAT1"/>
    <property type="match status" value="1"/>
</dbReference>
<feature type="compositionally biased region" description="Basic residues" evidence="1">
    <location>
        <begin position="29"/>
        <end position="44"/>
    </location>
</feature>
<dbReference type="InterPro" id="IPR038794">
    <property type="entry name" value="LIAT1"/>
</dbReference>
<dbReference type="CTD" id="400566"/>
<dbReference type="OMA" id="ESPGCKG"/>
<feature type="compositionally biased region" description="Basic and acidic residues" evidence="1">
    <location>
        <begin position="165"/>
        <end position="177"/>
    </location>
</feature>
<proteinExistence type="predicted"/>
<keyword evidence="2" id="KW-1185">Reference proteome</keyword>
<feature type="region of interest" description="Disordered" evidence="1">
    <location>
        <begin position="1"/>
        <end position="116"/>
    </location>
</feature>
<dbReference type="Proteomes" id="UP000695026">
    <property type="component" value="Unplaced"/>
</dbReference>